<name>A0A1H7I495_STRJI</name>
<evidence type="ECO:0000313" key="2">
    <source>
        <dbReference type="Proteomes" id="UP000183015"/>
    </source>
</evidence>
<organism evidence="1 2">
    <name type="scientific">Streptacidiphilus jiangxiensis</name>
    <dbReference type="NCBI Taxonomy" id="235985"/>
    <lineage>
        <taxon>Bacteria</taxon>
        <taxon>Bacillati</taxon>
        <taxon>Actinomycetota</taxon>
        <taxon>Actinomycetes</taxon>
        <taxon>Kitasatosporales</taxon>
        <taxon>Streptomycetaceae</taxon>
        <taxon>Streptacidiphilus</taxon>
    </lineage>
</organism>
<dbReference type="STRING" id="235985.SAMN05414137_102492"/>
<dbReference type="SUPFAM" id="SSF54427">
    <property type="entry name" value="NTF2-like"/>
    <property type="match status" value="1"/>
</dbReference>
<accession>A0A1H7I495</accession>
<dbReference type="eggNOG" id="COG3631">
    <property type="taxonomic scope" value="Bacteria"/>
</dbReference>
<dbReference type="AlphaFoldDB" id="A0A1H7I495"/>
<dbReference type="InterPro" id="IPR032710">
    <property type="entry name" value="NTF2-like_dom_sf"/>
</dbReference>
<dbReference type="EMBL" id="FOAZ01000002">
    <property type="protein sequence ID" value="SEK57248.1"/>
    <property type="molecule type" value="Genomic_DNA"/>
</dbReference>
<dbReference type="Proteomes" id="UP000183015">
    <property type="component" value="Unassembled WGS sequence"/>
</dbReference>
<sequence length="148" mass="16687">MTYEPYEPTDVELRQLLDRYLAQWNEPDPDRRAGLIRQVWSPDAVQVLVNPPEEIREGAARYGIAAPPLVVRGHDAFDARVRHAYERFVAPGWYVFELDGEPLRQAGAAASFTWVMRDRADGSVAGSGFDVLTFAADARIRTDHQFVA</sequence>
<dbReference type="Gene3D" id="3.10.450.50">
    <property type="match status" value="1"/>
</dbReference>
<keyword evidence="2" id="KW-1185">Reference proteome</keyword>
<reference evidence="2" key="1">
    <citation type="submission" date="2016-10" db="EMBL/GenBank/DDBJ databases">
        <authorList>
            <person name="Varghese N."/>
        </authorList>
    </citation>
    <scope>NUCLEOTIDE SEQUENCE [LARGE SCALE GENOMIC DNA]</scope>
    <source>
        <strain evidence="2">DSM 45096 / BCRC 16803 / CGMCC 4.1857 / CIP 109030 / JCM 12277 / KCTC 19219 / NBRC 100920 / 33214</strain>
    </source>
</reference>
<protein>
    <recommendedName>
        <fullName evidence="3">SnoaL-like domain-containing protein</fullName>
    </recommendedName>
</protein>
<gene>
    <name evidence="1" type="ORF">SAMN05414137_102492</name>
</gene>
<dbReference type="RefSeq" id="WP_042443802.1">
    <property type="nucleotide sequence ID" value="NZ_BBPN01000005.1"/>
</dbReference>
<evidence type="ECO:0008006" key="3">
    <source>
        <dbReference type="Google" id="ProtNLM"/>
    </source>
</evidence>
<proteinExistence type="predicted"/>
<dbReference type="OrthoDB" id="8722217at2"/>
<evidence type="ECO:0000313" key="1">
    <source>
        <dbReference type="EMBL" id="SEK57248.1"/>
    </source>
</evidence>